<evidence type="ECO:0000256" key="1">
    <source>
        <dbReference type="SAM" id="Coils"/>
    </source>
</evidence>
<evidence type="ECO:0000313" key="3">
    <source>
        <dbReference type="EMBL" id="CCL98315.1"/>
    </source>
</evidence>
<organism evidence="3 4">
    <name type="scientific">Fibroporia radiculosa</name>
    <dbReference type="NCBI Taxonomy" id="599839"/>
    <lineage>
        <taxon>Eukaryota</taxon>
        <taxon>Fungi</taxon>
        <taxon>Dikarya</taxon>
        <taxon>Basidiomycota</taxon>
        <taxon>Agaricomycotina</taxon>
        <taxon>Agaricomycetes</taxon>
        <taxon>Polyporales</taxon>
        <taxon>Fibroporiaceae</taxon>
        <taxon>Fibroporia</taxon>
    </lineage>
</organism>
<feature type="region of interest" description="Disordered" evidence="2">
    <location>
        <begin position="1"/>
        <end position="29"/>
    </location>
</feature>
<dbReference type="AlphaFoldDB" id="J7RVC6"/>
<feature type="compositionally biased region" description="Low complexity" evidence="2">
    <location>
        <begin position="1083"/>
        <end position="1102"/>
    </location>
</feature>
<dbReference type="RefSeq" id="XP_012177598.1">
    <property type="nucleotide sequence ID" value="XM_012322208.1"/>
</dbReference>
<reference evidence="3 4" key="1">
    <citation type="journal article" date="2012" name="Appl. Environ. Microbiol.">
        <title>Short-read sequencing for genomic analysis of the brown rot fungus Fibroporia radiculosa.</title>
        <authorList>
            <person name="Tang J.D."/>
            <person name="Perkins A.D."/>
            <person name="Sonstegard T.S."/>
            <person name="Schroeder S.G."/>
            <person name="Burgess S.C."/>
            <person name="Diehl S.V."/>
        </authorList>
    </citation>
    <scope>NUCLEOTIDE SEQUENCE [LARGE SCALE GENOMIC DNA]</scope>
    <source>
        <strain evidence="3 4">TFFH 294</strain>
    </source>
</reference>
<feature type="coiled-coil region" evidence="1">
    <location>
        <begin position="681"/>
        <end position="876"/>
    </location>
</feature>
<feature type="region of interest" description="Disordered" evidence="2">
    <location>
        <begin position="112"/>
        <end position="221"/>
    </location>
</feature>
<keyword evidence="1" id="KW-0175">Coiled coil</keyword>
<keyword evidence="4" id="KW-1185">Reference proteome</keyword>
<dbReference type="EMBL" id="HE796876">
    <property type="protein sequence ID" value="CCL98315.1"/>
    <property type="molecule type" value="Genomic_DNA"/>
</dbReference>
<name>J7RVC6_9APHY</name>
<feature type="compositionally biased region" description="Polar residues" evidence="2">
    <location>
        <begin position="1108"/>
        <end position="1121"/>
    </location>
</feature>
<dbReference type="InParanoid" id="J7RVC6"/>
<evidence type="ECO:0000313" key="4">
    <source>
        <dbReference type="Proteomes" id="UP000006352"/>
    </source>
</evidence>
<accession>J7RVC6</accession>
<feature type="compositionally biased region" description="Low complexity" evidence="2">
    <location>
        <begin position="156"/>
        <end position="176"/>
    </location>
</feature>
<protein>
    <submittedName>
        <fullName evidence="3">Uncharacterized protein</fullName>
    </submittedName>
</protein>
<gene>
    <name evidence="3" type="ORF">FIBRA_00309</name>
</gene>
<feature type="compositionally biased region" description="Pro residues" evidence="2">
    <location>
        <begin position="54"/>
        <end position="64"/>
    </location>
</feature>
<dbReference type="PANTHER" id="PTHR23159:SF66">
    <property type="entry name" value="OS04G0158400 PROTEIN"/>
    <property type="match status" value="1"/>
</dbReference>
<dbReference type="Proteomes" id="UP000006352">
    <property type="component" value="Unassembled WGS sequence"/>
</dbReference>
<feature type="region of interest" description="Disordered" evidence="2">
    <location>
        <begin position="47"/>
        <end position="100"/>
    </location>
</feature>
<dbReference type="GeneID" id="24093226"/>
<sequence length="1163" mass="128959">MWAKFSSALKQRPSTPSLAEDQDDQPSHADVLSSVYEQHPNLSVFHQQDEPTEVPFPSPSPPSSPSLTGRRNIFRRPKPSRIDTAAEPATSSPILSPLTLPKKVKSSLQNLSNVSELSLNRPSIDSAQRPSPDSARLSPASASDIKFGSLRSMVRTRSSGSSTHSQQSSQESTQAQPITPVTDVKFRSLRVATSSADSMHSQRPSQDSISAPPITPTTDSKFGSLRSILRDRKTPATGQSVRFFSRDAYKVITPDVSATSSEPDEISFAARLHRAKHSSRPAAQELFSTPTTPSLMVPISPPHVSNIFDLSTDAELPTIPIGEEVPLLDSAIEISEAEVEETANTESRPPTPPAKSTPASSHVQHDRSQSFSFGQTVFRSPETVDVSRASSTGSISKANRSRALSDTVFHSYLQSPLVGLENKGPPEADINDTSGAMVVYGSPEQEKREKDPFGANATTYYTPGTVLPPTPPQAQREGHGRKASREENLILSLRTQLALQSELCVQFELDLSARDELVRVLSSRLDDTERECERRKSIVKSCRKRVTELERCVQGLQDEVDRSREESMERSVMDEASGEALRMLHRRIEELERDRAESDRREQQAKEEVCEREYELAQAKEELARRDESERELKAGIAAAKEEMEQMGELTGNHDAITRQIQFNNAEAAWSEERERLLKESELLHNDQAAAQAQLADAREEIVRKDSEINVLKAEVEAQWRHTEEASEKTQELAAQRNELRGEVEALNERISAMEVDWSQNENRKANLEAEIQDLFAEKEDLERERTELEDQLRSEHEHSEHLTQALQECEDRVSTLEQERQYAVDRAARFEAQLKQRDMETIQLAERAADREKDTEEAQEEMARMKREHARIVNEQSRTLQDVVAREVEARAGLESFVREKAEADVHLASLKERLTALQEETERLRRQVHSLQQESADKEVKLANLAKQRAQDKEDIQGLNIALDSKQQELELLKRRIGVRGTAGGTPAQATKAPHHRRESSIFGTPNIAGSRPSSALSDTNSTAKERKPTDTPSTVTKAALAKSIRANVTGSATVTTKRSLEGAMGPPPLRASSTTPGPTPTRIPSASSTRTPTSTAPSSFGKATPTLQRRMSATSSLEPSRLRTARTSREPLASASESDEKEKENTVPAAKTRRMSVAAA</sequence>
<dbReference type="PANTHER" id="PTHR23159">
    <property type="entry name" value="CENTROSOMAL PROTEIN 2"/>
    <property type="match status" value="1"/>
</dbReference>
<feature type="compositionally biased region" description="Polar residues" evidence="2">
    <location>
        <begin position="191"/>
        <end position="209"/>
    </location>
</feature>
<proteinExistence type="predicted"/>
<feature type="compositionally biased region" description="Polar residues" evidence="2">
    <location>
        <begin position="112"/>
        <end position="131"/>
    </location>
</feature>
<feature type="coiled-coil region" evidence="1">
    <location>
        <begin position="902"/>
        <end position="978"/>
    </location>
</feature>
<dbReference type="Gene3D" id="1.20.5.340">
    <property type="match status" value="1"/>
</dbReference>
<dbReference type="HOGENOM" id="CLU_004950_0_0_1"/>
<evidence type="ECO:0000256" key="2">
    <source>
        <dbReference type="SAM" id="MobiDB-lite"/>
    </source>
</evidence>
<feature type="region of interest" description="Disordered" evidence="2">
    <location>
        <begin position="983"/>
        <end position="1038"/>
    </location>
</feature>
<feature type="compositionally biased region" description="Polar residues" evidence="2">
    <location>
        <begin position="1014"/>
        <end position="1025"/>
    </location>
</feature>
<feature type="region of interest" description="Disordered" evidence="2">
    <location>
        <begin position="338"/>
        <end position="376"/>
    </location>
</feature>
<feature type="compositionally biased region" description="Polar residues" evidence="2">
    <location>
        <begin position="8"/>
        <end position="17"/>
    </location>
</feature>
<feature type="region of interest" description="Disordered" evidence="2">
    <location>
        <begin position="1052"/>
        <end position="1163"/>
    </location>
</feature>
<dbReference type="STRING" id="599839.J7RVC6"/>
<feature type="region of interest" description="Disordered" evidence="2">
    <location>
        <begin position="461"/>
        <end position="482"/>
    </location>
</feature>
<dbReference type="OrthoDB" id="2593174at2759"/>
<feature type="coiled-coil region" evidence="1">
    <location>
        <begin position="539"/>
        <end position="620"/>
    </location>
</feature>